<evidence type="ECO:0000313" key="1">
    <source>
        <dbReference type="EMBL" id="PQJ08770.1"/>
    </source>
</evidence>
<reference evidence="1 2" key="1">
    <citation type="submission" date="2018-01" db="EMBL/GenBank/DDBJ databases">
        <title>A novel member of the phylum Bacteroidetes isolated from glacier ice.</title>
        <authorList>
            <person name="Liu Q."/>
            <person name="Xin Y.-H."/>
        </authorList>
    </citation>
    <scope>NUCLEOTIDE SEQUENCE [LARGE SCALE GENOMIC DNA]</scope>
    <source>
        <strain evidence="1 2">RB1R16</strain>
    </source>
</reference>
<protein>
    <submittedName>
        <fullName evidence="1">Uncharacterized protein</fullName>
    </submittedName>
</protein>
<proteinExistence type="predicted"/>
<accession>A0A2S7SPF4</accession>
<dbReference type="AlphaFoldDB" id="A0A2S7SPF4"/>
<dbReference type="Proteomes" id="UP000239872">
    <property type="component" value="Unassembled WGS sequence"/>
</dbReference>
<sequence>MVAKEIKDSAADSSTRFVFFIFDFDYDGEQKNSVTEILYAIRGCRRPYAAKDTVTPWLAHHSHLVAAYFKVSTFRNSN</sequence>
<name>A0A2S7SPF4_9BACT</name>
<keyword evidence="2" id="KW-1185">Reference proteome</keyword>
<comment type="caution">
    <text evidence="1">The sequence shown here is derived from an EMBL/GenBank/DDBJ whole genome shotgun (WGS) entry which is preliminary data.</text>
</comment>
<gene>
    <name evidence="1" type="ORF">CJD36_022485</name>
</gene>
<organism evidence="1 2">
    <name type="scientific">Flavipsychrobacter stenotrophus</name>
    <dbReference type="NCBI Taxonomy" id="2077091"/>
    <lineage>
        <taxon>Bacteria</taxon>
        <taxon>Pseudomonadati</taxon>
        <taxon>Bacteroidota</taxon>
        <taxon>Chitinophagia</taxon>
        <taxon>Chitinophagales</taxon>
        <taxon>Chitinophagaceae</taxon>
        <taxon>Flavipsychrobacter</taxon>
    </lineage>
</organism>
<evidence type="ECO:0000313" key="2">
    <source>
        <dbReference type="Proteomes" id="UP000239872"/>
    </source>
</evidence>
<dbReference type="EMBL" id="PPSL01000013">
    <property type="protein sequence ID" value="PQJ08770.1"/>
    <property type="molecule type" value="Genomic_DNA"/>
</dbReference>